<evidence type="ECO:0000256" key="1">
    <source>
        <dbReference type="SAM" id="MobiDB-lite"/>
    </source>
</evidence>
<name>A0A6S7LLG4_PARCT</name>
<sequence length="201" mass="22166">MASFQAEFSDHSDREEELEDMLTSTTNEVQIQKRVFNIEDEEATVIPKKIPAKNLSLLRSRNILSFFQGTSGVTSSANSETPTSELSETESSAVIEHEVAVSSKHSTETGSPRSKAAGTAKLPKRDYSKYKHVCLLCAKNDTATARNSAVLTSGGDFQVERHRKSHPLFYLTERHEIACCTNKSHIGSTKCKRISSTKAVI</sequence>
<proteinExistence type="predicted"/>
<dbReference type="EMBL" id="CACRXK020024497">
    <property type="protein sequence ID" value="CAB4038713.1"/>
    <property type="molecule type" value="Genomic_DNA"/>
</dbReference>
<evidence type="ECO:0000313" key="2">
    <source>
        <dbReference type="EMBL" id="CAB4038713.1"/>
    </source>
</evidence>
<evidence type="ECO:0000313" key="3">
    <source>
        <dbReference type="Proteomes" id="UP001152795"/>
    </source>
</evidence>
<feature type="compositionally biased region" description="Low complexity" evidence="1">
    <location>
        <begin position="79"/>
        <end position="92"/>
    </location>
</feature>
<dbReference type="Proteomes" id="UP001152795">
    <property type="component" value="Unassembled WGS sequence"/>
</dbReference>
<gene>
    <name evidence="2" type="ORF">PACLA_8A066435</name>
</gene>
<feature type="region of interest" description="Disordered" evidence="1">
    <location>
        <begin position="1"/>
        <end position="25"/>
    </location>
</feature>
<dbReference type="AlphaFoldDB" id="A0A6S7LLG4"/>
<accession>A0A6S7LLG4</accession>
<comment type="caution">
    <text evidence="2">The sequence shown here is derived from an EMBL/GenBank/DDBJ whole genome shotgun (WGS) entry which is preliminary data.</text>
</comment>
<keyword evidence="3" id="KW-1185">Reference proteome</keyword>
<organism evidence="2 3">
    <name type="scientific">Paramuricea clavata</name>
    <name type="common">Red gorgonian</name>
    <name type="synonym">Violescent sea-whip</name>
    <dbReference type="NCBI Taxonomy" id="317549"/>
    <lineage>
        <taxon>Eukaryota</taxon>
        <taxon>Metazoa</taxon>
        <taxon>Cnidaria</taxon>
        <taxon>Anthozoa</taxon>
        <taxon>Octocorallia</taxon>
        <taxon>Malacalcyonacea</taxon>
        <taxon>Plexauridae</taxon>
        <taxon>Paramuricea</taxon>
    </lineage>
</organism>
<protein>
    <submittedName>
        <fullName evidence="2">Uncharacterized protein</fullName>
    </submittedName>
</protein>
<feature type="region of interest" description="Disordered" evidence="1">
    <location>
        <begin position="71"/>
        <end position="122"/>
    </location>
</feature>
<reference evidence="2" key="1">
    <citation type="submission" date="2020-04" db="EMBL/GenBank/DDBJ databases">
        <authorList>
            <person name="Alioto T."/>
            <person name="Alioto T."/>
            <person name="Gomez Garrido J."/>
        </authorList>
    </citation>
    <scope>NUCLEOTIDE SEQUENCE</scope>
    <source>
        <strain evidence="2">A484AB</strain>
    </source>
</reference>